<evidence type="ECO:0000256" key="1">
    <source>
        <dbReference type="PROSITE-ProRule" id="PRU00339"/>
    </source>
</evidence>
<dbReference type="InterPro" id="IPR011990">
    <property type="entry name" value="TPR-like_helical_dom_sf"/>
</dbReference>
<dbReference type="Gene3D" id="3.40.50.300">
    <property type="entry name" value="P-loop containing nucleotide triphosphate hydrolases"/>
    <property type="match status" value="1"/>
</dbReference>
<keyword evidence="1" id="KW-0802">TPR repeat</keyword>
<dbReference type="InterPro" id="IPR019734">
    <property type="entry name" value="TPR_rpt"/>
</dbReference>
<dbReference type="SUPFAM" id="SSF52540">
    <property type="entry name" value="P-loop containing nucleoside triphosphate hydrolases"/>
    <property type="match status" value="1"/>
</dbReference>
<name>A0ABU7KIM5_9ACTN</name>
<accession>A0ABU7KIM5</accession>
<feature type="compositionally biased region" description="Basic and acidic residues" evidence="2">
    <location>
        <begin position="1"/>
        <end position="10"/>
    </location>
</feature>
<dbReference type="Pfam" id="PF13424">
    <property type="entry name" value="TPR_12"/>
    <property type="match status" value="1"/>
</dbReference>
<proteinExistence type="predicted"/>
<dbReference type="RefSeq" id="WP_330156448.1">
    <property type="nucleotide sequence ID" value="NZ_BAAAJA010000013.1"/>
</dbReference>
<protein>
    <submittedName>
        <fullName evidence="3">Tetratricopeptide repeat protein</fullName>
    </submittedName>
</protein>
<reference evidence="3 4" key="1">
    <citation type="submission" date="2023-07" db="EMBL/GenBank/DDBJ databases">
        <authorList>
            <person name="Girao M."/>
            <person name="Carvalho M.F."/>
        </authorList>
    </citation>
    <scope>NUCLEOTIDE SEQUENCE [LARGE SCALE GENOMIC DNA]</scope>
    <source>
        <strain evidence="3 4">66/93</strain>
    </source>
</reference>
<evidence type="ECO:0000313" key="3">
    <source>
        <dbReference type="EMBL" id="MEE2049149.1"/>
    </source>
</evidence>
<feature type="region of interest" description="Disordered" evidence="2">
    <location>
        <begin position="698"/>
        <end position="719"/>
    </location>
</feature>
<sequence length="719" mass="76696">MPPEKDRDRTGPGPPGNSVTGDNHGTVIQVGTVYGGVGVGAGAGPPHRHRVPRQIPHTPRFFTDRERESRLLDSVGRQAREGGGGRVVVLSGTGGVGKTALATHFLEENAGAFPDGALYADLQGFGEPGPADTGDVLDGFLRALHVDPGAIPHDTGARAAAFRSRTHGLGIAVLLDNALSAAQVRALLPGRGPHLVVVTSRLHLAGLRLDGADLLEVRPLDEPEAVRLVDLMLSDGRTCAEPASARELVDLCGRLPLALRAAVSGLTDRPHQPLSRLVSRLSGEHGRLAALSQTRELSVDTAFNASYALLSGPARRMYRLLGLAPGRDLTPEAAAALAGVPDDDAEDLLTDLVAASLLEEGADGRLRQHDLARLHARSLAEEGDGDGSERGAAVDRVLDFYLETSAAADRTLNPGRWHLAPVFDRPPRRVFGSRAEALDWLEAELECLRACVRLAHGTGRHSVCWQLCEALRNLFMLRKHYTAWEEAYTTGLASAEALDDPAAQAQMANALAGLHLSLGDPGRAGELHHRALALWSRAGHPLGRASSLEGAGVCELARDRPERALEHFRRALRIHEELGRPRGVALMLRRLGEATRDTGDHAGAAAYFARALDFFSEDEEPYMRTRTLVGLATSRLADGATESAGRVLEEALRISGRIGARAEEAGAQAMLADLALADGRTEEARELLTRALSTRTAISDPLTGETRRRLESLPRAPGG</sequence>
<evidence type="ECO:0000313" key="4">
    <source>
        <dbReference type="Proteomes" id="UP001348641"/>
    </source>
</evidence>
<dbReference type="PROSITE" id="PS50005">
    <property type="entry name" value="TPR"/>
    <property type="match status" value="1"/>
</dbReference>
<dbReference type="PANTHER" id="PTHR47691">
    <property type="entry name" value="REGULATOR-RELATED"/>
    <property type="match status" value="1"/>
</dbReference>
<dbReference type="Gene3D" id="1.25.40.10">
    <property type="entry name" value="Tetratricopeptide repeat domain"/>
    <property type="match status" value="2"/>
</dbReference>
<dbReference type="SMART" id="SM00028">
    <property type="entry name" value="TPR"/>
    <property type="match status" value="3"/>
</dbReference>
<dbReference type="Proteomes" id="UP001348641">
    <property type="component" value="Unassembled WGS sequence"/>
</dbReference>
<organism evidence="3 4">
    <name type="scientific">Nocardiopsis tropica</name>
    <dbReference type="NCBI Taxonomy" id="109330"/>
    <lineage>
        <taxon>Bacteria</taxon>
        <taxon>Bacillati</taxon>
        <taxon>Actinomycetota</taxon>
        <taxon>Actinomycetes</taxon>
        <taxon>Streptosporangiales</taxon>
        <taxon>Nocardiopsidaceae</taxon>
        <taxon>Nocardiopsis</taxon>
    </lineage>
</organism>
<dbReference type="SUPFAM" id="SSF48452">
    <property type="entry name" value="TPR-like"/>
    <property type="match status" value="1"/>
</dbReference>
<dbReference type="PANTHER" id="PTHR47691:SF3">
    <property type="entry name" value="HTH-TYPE TRANSCRIPTIONAL REGULATOR RV0890C-RELATED"/>
    <property type="match status" value="1"/>
</dbReference>
<evidence type="ECO:0000256" key="2">
    <source>
        <dbReference type="SAM" id="MobiDB-lite"/>
    </source>
</evidence>
<dbReference type="InterPro" id="IPR027417">
    <property type="entry name" value="P-loop_NTPase"/>
</dbReference>
<feature type="repeat" description="TPR" evidence="1">
    <location>
        <begin position="545"/>
        <end position="578"/>
    </location>
</feature>
<gene>
    <name evidence="3" type="ORF">Q8A49_01395</name>
</gene>
<dbReference type="EMBL" id="JAUUCC010000002">
    <property type="protein sequence ID" value="MEE2049149.1"/>
    <property type="molecule type" value="Genomic_DNA"/>
</dbReference>
<comment type="caution">
    <text evidence="3">The sequence shown here is derived from an EMBL/GenBank/DDBJ whole genome shotgun (WGS) entry which is preliminary data.</text>
</comment>
<feature type="region of interest" description="Disordered" evidence="2">
    <location>
        <begin position="1"/>
        <end position="25"/>
    </location>
</feature>